<reference evidence="2" key="1">
    <citation type="submission" date="2023-12" db="EMBL/GenBank/DDBJ databases">
        <title>Fervidustalea candida gen. nov., sp. nov., a novel member of the family Paenibacillaceae isolated from a geothermal area.</title>
        <authorList>
            <person name="Li W.-J."/>
            <person name="Jiao J.-Y."/>
            <person name="Chen Y."/>
        </authorList>
    </citation>
    <scope>NUCLEOTIDE SEQUENCE</scope>
    <source>
        <strain evidence="2">SYSU GA230002</strain>
    </source>
</reference>
<dbReference type="SUPFAM" id="SSF54292">
    <property type="entry name" value="2Fe-2S ferredoxin-like"/>
    <property type="match status" value="1"/>
</dbReference>
<dbReference type="InterPro" id="IPR012675">
    <property type="entry name" value="Beta-grasp_dom_sf"/>
</dbReference>
<dbReference type="Pfam" id="PF00111">
    <property type="entry name" value="Fer2"/>
    <property type="match status" value="1"/>
</dbReference>
<dbReference type="CDD" id="cd00207">
    <property type="entry name" value="fer2"/>
    <property type="match status" value="1"/>
</dbReference>
<sequence length="100" mass="10899">MHNITLVVGSSEKHFRCGEQEDILRAAMRAGVFDIPIGCCNGGCGMCKVLVVDGDFERGLCSMAVLDDSDREQRYSLACKTYPKTGIRLIAPFRGAGKKI</sequence>
<dbReference type="Gene3D" id="3.10.20.30">
    <property type="match status" value="1"/>
</dbReference>
<evidence type="ECO:0000259" key="1">
    <source>
        <dbReference type="PROSITE" id="PS51085"/>
    </source>
</evidence>
<dbReference type="Proteomes" id="UP001310386">
    <property type="component" value="Unassembled WGS sequence"/>
</dbReference>
<evidence type="ECO:0000313" key="3">
    <source>
        <dbReference type="Proteomes" id="UP001310386"/>
    </source>
</evidence>
<dbReference type="EMBL" id="JAYJLD010000001">
    <property type="protein sequence ID" value="MEB3100249.1"/>
    <property type="molecule type" value="Genomic_DNA"/>
</dbReference>
<gene>
    <name evidence="2" type="ORF">VF724_01075</name>
</gene>
<protein>
    <submittedName>
        <fullName evidence="2">2Fe-2S iron-sulfur cluster-binding protein</fullName>
    </submittedName>
</protein>
<dbReference type="RefSeq" id="WP_371752348.1">
    <property type="nucleotide sequence ID" value="NZ_JAYJLD010000001.1"/>
</dbReference>
<feature type="domain" description="2Fe-2S ferredoxin-type" evidence="1">
    <location>
        <begin position="2"/>
        <end position="100"/>
    </location>
</feature>
<organism evidence="2 3">
    <name type="scientific">Ferviditalea candida</name>
    <dbReference type="NCBI Taxonomy" id="3108399"/>
    <lineage>
        <taxon>Bacteria</taxon>
        <taxon>Bacillati</taxon>
        <taxon>Bacillota</taxon>
        <taxon>Bacilli</taxon>
        <taxon>Bacillales</taxon>
        <taxon>Paenibacillaceae</taxon>
        <taxon>Ferviditalea</taxon>
    </lineage>
</organism>
<dbReference type="InterPro" id="IPR001041">
    <property type="entry name" value="2Fe-2S_ferredoxin-type"/>
</dbReference>
<accession>A0ABU5ZCM1</accession>
<name>A0ABU5ZCM1_9BACL</name>
<dbReference type="InterPro" id="IPR036010">
    <property type="entry name" value="2Fe-2S_ferredoxin-like_sf"/>
</dbReference>
<proteinExistence type="predicted"/>
<evidence type="ECO:0000313" key="2">
    <source>
        <dbReference type="EMBL" id="MEB3100249.1"/>
    </source>
</evidence>
<keyword evidence="3" id="KW-1185">Reference proteome</keyword>
<comment type="caution">
    <text evidence="2">The sequence shown here is derived from an EMBL/GenBank/DDBJ whole genome shotgun (WGS) entry which is preliminary data.</text>
</comment>
<dbReference type="PROSITE" id="PS51085">
    <property type="entry name" value="2FE2S_FER_2"/>
    <property type="match status" value="1"/>
</dbReference>